<dbReference type="Pfam" id="PF00481">
    <property type="entry name" value="PP2C"/>
    <property type="match status" value="2"/>
</dbReference>
<evidence type="ECO:0000313" key="10">
    <source>
        <dbReference type="Proteomes" id="UP000789595"/>
    </source>
</evidence>
<feature type="region of interest" description="Disordered" evidence="6">
    <location>
        <begin position="151"/>
        <end position="174"/>
    </location>
</feature>
<accession>A0A7S4A3R2</accession>
<evidence type="ECO:0000313" key="8">
    <source>
        <dbReference type="EMBL" id="CAE0702579.1"/>
    </source>
</evidence>
<dbReference type="Proteomes" id="UP000789595">
    <property type="component" value="Unassembled WGS sequence"/>
</dbReference>
<dbReference type="AlphaFoldDB" id="A0A7S4A3R2"/>
<keyword evidence="3 5" id="KW-0378">Hydrolase</keyword>
<sequence length="365" mass="39987">MGAYLSAPITLKESEDGATSRLRHGASSMQGWRRSMEDAHIVGTEKAGATLYGVFDGHGGAEVARYVARHMAEDFPENWGENPEQALKKLFHRMDERLRLPENQPELASLKNGATAPGQLQNAPQQEEEEEGEKVSVKEAFALFQQMIAASNARQSGDEEEPQQEVEQRPQCSLPDHPLQAGCTSVVVAATSDTLWCANAGDSRAVVCRDGVAIPLSFDHKPNSEIESTRITKAGGFVEATNGFFRVNGNLNLSRSIGDLKYKQSPELPPEAQIITAEPDVLKHTLDPKDEFFIVACDGVWDVLSNQEAVDFVRTRIQAERGAGREPQLSKICEAVFDRCIATNPRETRGIGGDNMTCVVVEIPR</sequence>
<dbReference type="GO" id="GO:0046872">
    <property type="term" value="F:metal ion binding"/>
    <property type="evidence" value="ECO:0007669"/>
    <property type="project" value="UniProtKB-KW"/>
</dbReference>
<comment type="subcellular location">
    <subcellularLocation>
        <location evidence="1">Membrane</location>
        <topology evidence="1">Peripheral membrane protein</topology>
    </subcellularLocation>
</comment>
<organism evidence="8">
    <name type="scientific">Pelagomonas calceolata</name>
    <dbReference type="NCBI Taxonomy" id="35677"/>
    <lineage>
        <taxon>Eukaryota</taxon>
        <taxon>Sar</taxon>
        <taxon>Stramenopiles</taxon>
        <taxon>Ochrophyta</taxon>
        <taxon>Pelagophyceae</taxon>
        <taxon>Pelagomonadales</taxon>
        <taxon>Pelagomonadaceae</taxon>
        <taxon>Pelagomonas</taxon>
    </lineage>
</organism>
<dbReference type="InterPro" id="IPR001932">
    <property type="entry name" value="PPM-type_phosphatase-like_dom"/>
</dbReference>
<dbReference type="OrthoDB" id="10264738at2759"/>
<comment type="similarity">
    <text evidence="5">Belongs to the PP2C family.</text>
</comment>
<dbReference type="PANTHER" id="PTHR13832">
    <property type="entry name" value="PROTEIN PHOSPHATASE 2C"/>
    <property type="match status" value="1"/>
</dbReference>
<dbReference type="PROSITE" id="PS01032">
    <property type="entry name" value="PPM_1"/>
    <property type="match status" value="1"/>
</dbReference>
<reference evidence="8" key="1">
    <citation type="submission" date="2021-01" db="EMBL/GenBank/DDBJ databases">
        <authorList>
            <person name="Corre E."/>
            <person name="Pelletier E."/>
            <person name="Niang G."/>
            <person name="Scheremetjew M."/>
            <person name="Finn R."/>
            <person name="Kale V."/>
            <person name="Holt S."/>
            <person name="Cochrane G."/>
            <person name="Meng A."/>
            <person name="Brown T."/>
            <person name="Cohen L."/>
        </authorList>
    </citation>
    <scope>NUCLEOTIDE SEQUENCE</scope>
    <source>
        <strain evidence="8">CCMP1756</strain>
    </source>
</reference>
<keyword evidence="4 5" id="KW-0904">Protein phosphatase</keyword>
<evidence type="ECO:0000256" key="3">
    <source>
        <dbReference type="ARBA" id="ARBA00022801"/>
    </source>
</evidence>
<dbReference type="GO" id="GO:0004722">
    <property type="term" value="F:protein serine/threonine phosphatase activity"/>
    <property type="evidence" value="ECO:0007669"/>
    <property type="project" value="InterPro"/>
</dbReference>
<evidence type="ECO:0000256" key="6">
    <source>
        <dbReference type="SAM" id="MobiDB-lite"/>
    </source>
</evidence>
<dbReference type="InterPro" id="IPR000222">
    <property type="entry name" value="PP2C_BS"/>
</dbReference>
<dbReference type="CDD" id="cd00143">
    <property type="entry name" value="PP2Cc"/>
    <property type="match status" value="1"/>
</dbReference>
<dbReference type="PANTHER" id="PTHR13832:SF840">
    <property type="entry name" value="PROTEIN PHOSPHATASE 2C 60-RELATED"/>
    <property type="match status" value="1"/>
</dbReference>
<dbReference type="Gene3D" id="3.60.40.10">
    <property type="entry name" value="PPM-type phosphatase domain"/>
    <property type="match status" value="1"/>
</dbReference>
<name>A0A7S4A3R2_9STRA</name>
<feature type="region of interest" description="Disordered" evidence="6">
    <location>
        <begin position="109"/>
        <end position="135"/>
    </location>
</feature>
<protein>
    <recommendedName>
        <fullName evidence="7">PPM-type phosphatase domain-containing protein</fullName>
    </recommendedName>
</protein>
<evidence type="ECO:0000313" key="9">
    <source>
        <dbReference type="EMBL" id="CAH0369436.1"/>
    </source>
</evidence>
<evidence type="ECO:0000256" key="4">
    <source>
        <dbReference type="ARBA" id="ARBA00022912"/>
    </source>
</evidence>
<dbReference type="EMBL" id="CAKKNE010000002">
    <property type="protein sequence ID" value="CAH0369436.1"/>
    <property type="molecule type" value="Genomic_DNA"/>
</dbReference>
<evidence type="ECO:0000259" key="7">
    <source>
        <dbReference type="PROSITE" id="PS51746"/>
    </source>
</evidence>
<dbReference type="SMART" id="SM00332">
    <property type="entry name" value="PP2Cc"/>
    <property type="match status" value="1"/>
</dbReference>
<dbReference type="InterPro" id="IPR036457">
    <property type="entry name" value="PPM-type-like_dom_sf"/>
</dbReference>
<dbReference type="SUPFAM" id="SSF81606">
    <property type="entry name" value="PP2C-like"/>
    <property type="match status" value="1"/>
</dbReference>
<dbReference type="InterPro" id="IPR015655">
    <property type="entry name" value="PP2C"/>
</dbReference>
<keyword evidence="10" id="KW-1185">Reference proteome</keyword>
<evidence type="ECO:0000256" key="2">
    <source>
        <dbReference type="ARBA" id="ARBA00022723"/>
    </source>
</evidence>
<evidence type="ECO:0000256" key="5">
    <source>
        <dbReference type="RuleBase" id="RU003465"/>
    </source>
</evidence>
<dbReference type="PROSITE" id="PS51746">
    <property type="entry name" value="PPM_2"/>
    <property type="match status" value="1"/>
</dbReference>
<evidence type="ECO:0000256" key="1">
    <source>
        <dbReference type="ARBA" id="ARBA00004170"/>
    </source>
</evidence>
<proteinExistence type="inferred from homology"/>
<dbReference type="GO" id="GO:0016020">
    <property type="term" value="C:membrane"/>
    <property type="evidence" value="ECO:0007669"/>
    <property type="project" value="UniProtKB-SubCell"/>
</dbReference>
<reference evidence="9" key="2">
    <citation type="submission" date="2021-11" db="EMBL/GenBank/DDBJ databases">
        <authorList>
            <consortium name="Genoscope - CEA"/>
            <person name="William W."/>
        </authorList>
    </citation>
    <scope>NUCLEOTIDE SEQUENCE</scope>
</reference>
<feature type="domain" description="PPM-type phosphatase" evidence="7">
    <location>
        <begin position="23"/>
        <end position="363"/>
    </location>
</feature>
<keyword evidence="2" id="KW-0479">Metal-binding</keyword>
<dbReference type="EMBL" id="HBIW01020915">
    <property type="protein sequence ID" value="CAE0702579.1"/>
    <property type="molecule type" value="Transcribed_RNA"/>
</dbReference>
<gene>
    <name evidence="8" type="ORF">PCAL00307_LOCUS18024</name>
    <name evidence="9" type="ORF">PECAL_2P25580</name>
</gene>